<gene>
    <name evidence="2" type="primary">traK</name>
    <name evidence="2" type="ORF">EG028_01990</name>
</gene>
<proteinExistence type="predicted"/>
<dbReference type="AlphaFoldDB" id="A0A3N4MM53"/>
<dbReference type="NCBIfam" id="TIGR03781">
    <property type="entry name" value="Bac_Flav_CT_K"/>
    <property type="match status" value="1"/>
</dbReference>
<keyword evidence="3" id="KW-1185">Reference proteome</keyword>
<evidence type="ECO:0000313" key="3">
    <source>
        <dbReference type="Proteomes" id="UP000279089"/>
    </source>
</evidence>
<comment type="caution">
    <text evidence="2">The sequence shown here is derived from an EMBL/GenBank/DDBJ whole genome shotgun (WGS) entry which is preliminary data.</text>
</comment>
<keyword evidence="1" id="KW-1133">Transmembrane helix</keyword>
<dbReference type="RefSeq" id="WP_120514358.1">
    <property type="nucleotide sequence ID" value="NZ_QXZY01000001.1"/>
</dbReference>
<protein>
    <submittedName>
        <fullName evidence="2">Conjugative transposon protein TraK</fullName>
    </submittedName>
</protein>
<evidence type="ECO:0000313" key="2">
    <source>
        <dbReference type="EMBL" id="RPD43087.1"/>
    </source>
</evidence>
<evidence type="ECO:0000256" key="1">
    <source>
        <dbReference type="SAM" id="Phobius"/>
    </source>
</evidence>
<dbReference type="EMBL" id="RMBX01000001">
    <property type="protein sequence ID" value="RPD43087.1"/>
    <property type="molecule type" value="Genomic_DNA"/>
</dbReference>
<keyword evidence="1" id="KW-0472">Membrane</keyword>
<reference evidence="3" key="1">
    <citation type="submission" date="2018-11" db="EMBL/GenBank/DDBJ databases">
        <title>Chitinophaga lutea sp.nov., isolate from arsenic contaminated soil.</title>
        <authorList>
            <person name="Zong Y."/>
        </authorList>
    </citation>
    <scope>NUCLEOTIDE SEQUENCE [LARGE SCALE GENOMIC DNA]</scope>
    <source>
        <strain evidence="3">YLT18</strain>
    </source>
</reference>
<organism evidence="2 3">
    <name type="scientific">Chitinophaga barathri</name>
    <dbReference type="NCBI Taxonomy" id="1647451"/>
    <lineage>
        <taxon>Bacteria</taxon>
        <taxon>Pseudomonadati</taxon>
        <taxon>Bacteroidota</taxon>
        <taxon>Chitinophagia</taxon>
        <taxon>Chitinophagales</taxon>
        <taxon>Chitinophagaceae</taxon>
        <taxon>Chitinophaga</taxon>
    </lineage>
</organism>
<accession>A0A3N4MM53</accession>
<feature type="transmembrane region" description="Helical" evidence="1">
    <location>
        <begin position="15"/>
        <end position="38"/>
    </location>
</feature>
<sequence length="205" mass="23467">MFQHLNNIETAFKHVRLFTMVVVVVCAALCGFTIYYCMSRLSQAAEKIYVLADGKAYGAEISTRTDNLPVEARDHVSRFHELFFTLSPDEKAIEARVASAFYMADRSAKEAYDALKENGYFAAVIAGNVSQELKVDSVQVNTSTFPYYFRFYGRQRIIRPSVILTRSLVTEGYLRDVDRSDHNSHGLLIERWVTLDNRDILTEKR</sequence>
<dbReference type="Proteomes" id="UP000279089">
    <property type="component" value="Unassembled WGS sequence"/>
</dbReference>
<keyword evidence="1" id="KW-0812">Transmembrane</keyword>
<dbReference type="InterPro" id="IPR022276">
    <property type="entry name" value="Conjug_transposon_TraK"/>
</dbReference>
<name>A0A3N4MM53_9BACT</name>
<dbReference type="OrthoDB" id="1039148at2"/>